<evidence type="ECO:0000256" key="1">
    <source>
        <dbReference type="SAM" id="Phobius"/>
    </source>
</evidence>
<keyword evidence="3" id="KW-1185">Reference proteome</keyword>
<organism evidence="2 3">
    <name type="scientific">Serendipita vermifera MAFF 305830</name>
    <dbReference type="NCBI Taxonomy" id="933852"/>
    <lineage>
        <taxon>Eukaryota</taxon>
        <taxon>Fungi</taxon>
        <taxon>Dikarya</taxon>
        <taxon>Basidiomycota</taxon>
        <taxon>Agaricomycotina</taxon>
        <taxon>Agaricomycetes</taxon>
        <taxon>Sebacinales</taxon>
        <taxon>Serendipitaceae</taxon>
        <taxon>Serendipita</taxon>
    </lineage>
</organism>
<feature type="transmembrane region" description="Helical" evidence="1">
    <location>
        <begin position="90"/>
        <end position="108"/>
    </location>
</feature>
<reference evidence="3" key="2">
    <citation type="submission" date="2015-01" db="EMBL/GenBank/DDBJ databases">
        <title>Evolutionary Origins and Diversification of the Mycorrhizal Mutualists.</title>
        <authorList>
            <consortium name="DOE Joint Genome Institute"/>
            <consortium name="Mycorrhizal Genomics Consortium"/>
            <person name="Kohler A."/>
            <person name="Kuo A."/>
            <person name="Nagy L.G."/>
            <person name="Floudas D."/>
            <person name="Copeland A."/>
            <person name="Barry K.W."/>
            <person name="Cichocki N."/>
            <person name="Veneault-Fourrey C."/>
            <person name="LaButti K."/>
            <person name="Lindquist E.A."/>
            <person name="Lipzen A."/>
            <person name="Lundell T."/>
            <person name="Morin E."/>
            <person name="Murat C."/>
            <person name="Riley R."/>
            <person name="Ohm R."/>
            <person name="Sun H."/>
            <person name="Tunlid A."/>
            <person name="Henrissat B."/>
            <person name="Grigoriev I.V."/>
            <person name="Hibbett D.S."/>
            <person name="Martin F."/>
        </authorList>
    </citation>
    <scope>NUCLEOTIDE SEQUENCE [LARGE SCALE GENOMIC DNA]</scope>
    <source>
        <strain evidence="3">MAFF 305830</strain>
    </source>
</reference>
<gene>
    <name evidence="2" type="ORF">M408DRAFT_29176</name>
</gene>
<dbReference type="AlphaFoldDB" id="A0A0C2WX41"/>
<proteinExistence type="predicted"/>
<evidence type="ECO:0008006" key="4">
    <source>
        <dbReference type="Google" id="ProtNLM"/>
    </source>
</evidence>
<evidence type="ECO:0000313" key="3">
    <source>
        <dbReference type="Proteomes" id="UP000054097"/>
    </source>
</evidence>
<keyword evidence="1" id="KW-0812">Transmembrane</keyword>
<evidence type="ECO:0000313" key="2">
    <source>
        <dbReference type="EMBL" id="KIM21932.1"/>
    </source>
</evidence>
<protein>
    <recommendedName>
        <fullName evidence="4">F-box domain-containing protein</fullName>
    </recommendedName>
</protein>
<dbReference type="Proteomes" id="UP000054097">
    <property type="component" value="Unassembled WGS sequence"/>
</dbReference>
<feature type="transmembrane region" description="Helical" evidence="1">
    <location>
        <begin position="65"/>
        <end position="84"/>
    </location>
</feature>
<name>A0A0C2WX41_SERVB</name>
<keyword evidence="1" id="KW-1133">Transmembrane helix</keyword>
<dbReference type="HOGENOM" id="CLU_451400_0_0_1"/>
<sequence length="605" mass="69465">MDAAKKAAEARQGRYKIDGKVTSKGAMPYANTGRMDRDWISFESQSTYYGLLVSVEPDNVARRSLGVIWAMVNGLGLLILGFGGSIPDDWSAYILTIYISGILIAISGRGRRCVWTLPEFSIVDFTGEEIIIPATMIPRVLDLNLPLKVAKIESSYLLASSLYRAMWSPQDINAIPSIDDIIPAKNAIDALEARLLEAQRLVDELQQEITARKAWIAPIRRLPSELLSIIFVHRCRRRWDAPLTIQLVSRWWRKIIIQTPQAWTFIPLREFNDSKQVENLAELFLRRGRQWHVSLPLFSKIGKMRRLLGPLANVSNHIVCMYDINPIANYQLRYRNLEDLDISWDDRWLPKTLHVYLDTDHFPRLRTLSFTLRGEIDLRTRMTFSSSSIPPLQYLELHTQDFPSVSSIIQACSSTLKFLICGFNSQSSLGMTTPRKSVHFPELHSVRLLDTHHDSKWLLEAITPKLRAYEAIGTFEGVSVDTSNVEYLDTLDHRILYSYSSLRFLDLSRYPLQSVVTTLEYLVKETEVCPKLKTIITLRGQHCEYSPTIRNISSLITRGGELVELTQTFRYEWWMKPTLQRSCHSSGRVSEQDTCYNVEEDEDLE</sequence>
<dbReference type="OrthoDB" id="3365698at2759"/>
<dbReference type="STRING" id="933852.A0A0C2WX41"/>
<reference evidence="2 3" key="1">
    <citation type="submission" date="2014-04" db="EMBL/GenBank/DDBJ databases">
        <authorList>
            <consortium name="DOE Joint Genome Institute"/>
            <person name="Kuo A."/>
            <person name="Zuccaro A."/>
            <person name="Kohler A."/>
            <person name="Nagy L.G."/>
            <person name="Floudas D."/>
            <person name="Copeland A."/>
            <person name="Barry K.W."/>
            <person name="Cichocki N."/>
            <person name="Veneault-Fourrey C."/>
            <person name="LaButti K."/>
            <person name="Lindquist E.A."/>
            <person name="Lipzen A."/>
            <person name="Lundell T."/>
            <person name="Morin E."/>
            <person name="Murat C."/>
            <person name="Sun H."/>
            <person name="Tunlid A."/>
            <person name="Henrissat B."/>
            <person name="Grigoriev I.V."/>
            <person name="Hibbett D.S."/>
            <person name="Martin F."/>
            <person name="Nordberg H.P."/>
            <person name="Cantor M.N."/>
            <person name="Hua S.X."/>
        </authorList>
    </citation>
    <scope>NUCLEOTIDE SEQUENCE [LARGE SCALE GENOMIC DNA]</scope>
    <source>
        <strain evidence="2 3">MAFF 305830</strain>
    </source>
</reference>
<keyword evidence="1" id="KW-0472">Membrane</keyword>
<dbReference type="EMBL" id="KN824368">
    <property type="protein sequence ID" value="KIM21932.1"/>
    <property type="molecule type" value="Genomic_DNA"/>
</dbReference>
<dbReference type="SUPFAM" id="SSF52047">
    <property type="entry name" value="RNI-like"/>
    <property type="match status" value="1"/>
</dbReference>
<accession>A0A0C2WX41</accession>